<accession>A0A165CQ64</accession>
<protein>
    <submittedName>
        <fullName evidence="1">Uncharacterized protein</fullName>
    </submittedName>
</protein>
<organism evidence="1 2">
    <name type="scientific">Calocera cornea HHB12733</name>
    <dbReference type="NCBI Taxonomy" id="1353952"/>
    <lineage>
        <taxon>Eukaryota</taxon>
        <taxon>Fungi</taxon>
        <taxon>Dikarya</taxon>
        <taxon>Basidiomycota</taxon>
        <taxon>Agaricomycotina</taxon>
        <taxon>Dacrymycetes</taxon>
        <taxon>Dacrymycetales</taxon>
        <taxon>Dacrymycetaceae</taxon>
        <taxon>Calocera</taxon>
    </lineage>
</organism>
<evidence type="ECO:0000313" key="2">
    <source>
        <dbReference type="Proteomes" id="UP000076842"/>
    </source>
</evidence>
<proteinExistence type="predicted"/>
<dbReference type="Proteomes" id="UP000076842">
    <property type="component" value="Unassembled WGS sequence"/>
</dbReference>
<evidence type="ECO:0000313" key="1">
    <source>
        <dbReference type="EMBL" id="KZT51185.1"/>
    </source>
</evidence>
<name>A0A165CQ64_9BASI</name>
<keyword evidence="2" id="KW-1185">Reference proteome</keyword>
<reference evidence="1 2" key="1">
    <citation type="journal article" date="2016" name="Mol. Biol. Evol.">
        <title>Comparative Genomics of Early-Diverging Mushroom-Forming Fungi Provides Insights into the Origins of Lignocellulose Decay Capabilities.</title>
        <authorList>
            <person name="Nagy L.G."/>
            <person name="Riley R."/>
            <person name="Tritt A."/>
            <person name="Adam C."/>
            <person name="Daum C."/>
            <person name="Floudas D."/>
            <person name="Sun H."/>
            <person name="Yadav J.S."/>
            <person name="Pangilinan J."/>
            <person name="Larsson K.H."/>
            <person name="Matsuura K."/>
            <person name="Barry K."/>
            <person name="Labutti K."/>
            <person name="Kuo R."/>
            <person name="Ohm R.A."/>
            <person name="Bhattacharya S.S."/>
            <person name="Shirouzu T."/>
            <person name="Yoshinaga Y."/>
            <person name="Martin F.M."/>
            <person name="Grigoriev I.V."/>
            <person name="Hibbett D.S."/>
        </authorList>
    </citation>
    <scope>NUCLEOTIDE SEQUENCE [LARGE SCALE GENOMIC DNA]</scope>
    <source>
        <strain evidence="1 2">HHB12733</strain>
    </source>
</reference>
<dbReference type="EMBL" id="KV424121">
    <property type="protein sequence ID" value="KZT51185.1"/>
    <property type="molecule type" value="Genomic_DNA"/>
</dbReference>
<gene>
    <name evidence="1" type="ORF">CALCODRAFT_148348</name>
</gene>
<sequence>MTELDFERAAICEGLDVTITSERAGTYPLTYPRTRAPNGLDPQTRKPEIEAYLALVLGPSTRPRLGTLRFRRMTLAILDLIYNHCDLSIPLERIEELDWDSTGITDGSAQHRFRRGYIITEGHRSFITHPPGPISLGGNTYIRSSGDLAGIAAEHGET</sequence>
<dbReference type="AlphaFoldDB" id="A0A165CQ64"/>
<dbReference type="InParanoid" id="A0A165CQ64"/>